<gene>
    <name evidence="14" type="ORF">SADUNF_Sadunf15G0016300</name>
</gene>
<evidence type="ECO:0000313" key="15">
    <source>
        <dbReference type="Proteomes" id="UP000657918"/>
    </source>
</evidence>
<dbReference type="EC" id="2.3.2.27" evidence="4"/>
<reference evidence="14 15" key="1">
    <citation type="submission" date="2020-10" db="EMBL/GenBank/DDBJ databases">
        <title>Plant Genome Project.</title>
        <authorList>
            <person name="Zhang R.-G."/>
        </authorList>
    </citation>
    <scope>NUCLEOTIDE SEQUENCE [LARGE SCALE GENOMIC DNA]</scope>
    <source>
        <strain evidence="14">FAFU-HL-1</strain>
        <tissue evidence="14">Leaf</tissue>
    </source>
</reference>
<dbReference type="EMBL" id="JADGMS010000015">
    <property type="protein sequence ID" value="KAF9667373.1"/>
    <property type="molecule type" value="Genomic_DNA"/>
</dbReference>
<proteinExistence type="inferred from homology"/>
<keyword evidence="15" id="KW-1185">Reference proteome</keyword>
<keyword evidence="9" id="KW-0833">Ubl conjugation pathway</keyword>
<keyword evidence="6" id="KW-0812">Transmembrane</keyword>
<evidence type="ECO:0000256" key="3">
    <source>
        <dbReference type="ARBA" id="ARBA00004906"/>
    </source>
</evidence>
<keyword evidence="7" id="KW-0479">Metal-binding</keyword>
<keyword evidence="8" id="KW-0863">Zinc-finger</keyword>
<comment type="caution">
    <text evidence="14">The sequence shown here is derived from an EMBL/GenBank/DDBJ whole genome shotgun (WGS) entry which is preliminary data.</text>
</comment>
<dbReference type="Proteomes" id="UP000657918">
    <property type="component" value="Unassembled WGS sequence"/>
</dbReference>
<evidence type="ECO:0000256" key="9">
    <source>
        <dbReference type="ARBA" id="ARBA00022786"/>
    </source>
</evidence>
<evidence type="ECO:0000313" key="14">
    <source>
        <dbReference type="EMBL" id="KAF9667373.1"/>
    </source>
</evidence>
<evidence type="ECO:0000256" key="4">
    <source>
        <dbReference type="ARBA" id="ARBA00012483"/>
    </source>
</evidence>
<comment type="pathway">
    <text evidence="3">Protein modification; protein ubiquitination.</text>
</comment>
<evidence type="ECO:0000256" key="2">
    <source>
        <dbReference type="ARBA" id="ARBA00004167"/>
    </source>
</evidence>
<dbReference type="GO" id="GO:0061630">
    <property type="term" value="F:ubiquitin protein ligase activity"/>
    <property type="evidence" value="ECO:0007669"/>
    <property type="project" value="UniProtKB-EC"/>
</dbReference>
<evidence type="ECO:0000256" key="5">
    <source>
        <dbReference type="ARBA" id="ARBA00022679"/>
    </source>
</evidence>
<evidence type="ECO:0000256" key="13">
    <source>
        <dbReference type="ARBA" id="ARBA00024209"/>
    </source>
</evidence>
<evidence type="ECO:0000256" key="8">
    <source>
        <dbReference type="ARBA" id="ARBA00022771"/>
    </source>
</evidence>
<evidence type="ECO:0000256" key="10">
    <source>
        <dbReference type="ARBA" id="ARBA00022833"/>
    </source>
</evidence>
<dbReference type="GO" id="GO:0008270">
    <property type="term" value="F:zinc ion binding"/>
    <property type="evidence" value="ECO:0007669"/>
    <property type="project" value="UniProtKB-KW"/>
</dbReference>
<evidence type="ECO:0000256" key="7">
    <source>
        <dbReference type="ARBA" id="ARBA00022723"/>
    </source>
</evidence>
<dbReference type="PANTHER" id="PTHR46279:SF9">
    <property type="entry name" value="OS01G0116300 PROTEIN"/>
    <property type="match status" value="1"/>
</dbReference>
<accession>A0A835MRX1</accession>
<comment type="catalytic activity">
    <reaction evidence="1">
        <text>S-ubiquitinyl-[E2 ubiquitin-conjugating enzyme]-L-cysteine + [acceptor protein]-L-lysine = [E2 ubiquitin-conjugating enzyme]-L-cysteine + N(6)-ubiquitinyl-[acceptor protein]-L-lysine.</text>
        <dbReference type="EC" id="2.3.2.27"/>
    </reaction>
</comment>
<name>A0A835MRX1_9ROSI</name>
<keyword evidence="12" id="KW-0472">Membrane</keyword>
<sequence>MEQSDYSFFNCTSLKEDVYTSWYLDCLSGPGYIYAFTSANSISYTDLTNCTKLYNLSSVPSDIITLENIIHLNWSRPQSGRCEQQGMFCRRKKSSATLETECYDKPKSKEGMVFVTRFAVHFETIGSFSDKNEG</sequence>
<keyword evidence="10" id="KW-0862">Zinc</keyword>
<dbReference type="GO" id="GO:0016020">
    <property type="term" value="C:membrane"/>
    <property type="evidence" value="ECO:0007669"/>
    <property type="project" value="UniProtKB-SubCell"/>
</dbReference>
<dbReference type="PANTHER" id="PTHR46279">
    <property type="entry name" value="RING/U-BOX SUPERFAMILY PROTEIN"/>
    <property type="match status" value="1"/>
</dbReference>
<evidence type="ECO:0000256" key="11">
    <source>
        <dbReference type="ARBA" id="ARBA00022989"/>
    </source>
</evidence>
<evidence type="ECO:0000256" key="12">
    <source>
        <dbReference type="ARBA" id="ARBA00023136"/>
    </source>
</evidence>
<evidence type="ECO:0000256" key="6">
    <source>
        <dbReference type="ARBA" id="ARBA00022692"/>
    </source>
</evidence>
<dbReference type="OrthoDB" id="547665at2759"/>
<keyword evidence="11" id="KW-1133">Transmembrane helix</keyword>
<dbReference type="InterPro" id="IPR046948">
    <property type="entry name" value="ATL20-22-like"/>
</dbReference>
<organism evidence="14 15">
    <name type="scientific">Salix dunnii</name>
    <dbReference type="NCBI Taxonomy" id="1413687"/>
    <lineage>
        <taxon>Eukaryota</taxon>
        <taxon>Viridiplantae</taxon>
        <taxon>Streptophyta</taxon>
        <taxon>Embryophyta</taxon>
        <taxon>Tracheophyta</taxon>
        <taxon>Spermatophyta</taxon>
        <taxon>Magnoliopsida</taxon>
        <taxon>eudicotyledons</taxon>
        <taxon>Gunneridae</taxon>
        <taxon>Pentapetalae</taxon>
        <taxon>rosids</taxon>
        <taxon>fabids</taxon>
        <taxon>Malpighiales</taxon>
        <taxon>Salicaceae</taxon>
        <taxon>Saliceae</taxon>
        <taxon>Salix</taxon>
    </lineage>
</organism>
<comment type="similarity">
    <text evidence="13">Belongs to the RING-type zinc finger family. ATL subfamily.</text>
</comment>
<dbReference type="AlphaFoldDB" id="A0A835MRX1"/>
<comment type="subcellular location">
    <subcellularLocation>
        <location evidence="2">Membrane</location>
        <topology evidence="2">Single-pass membrane protein</topology>
    </subcellularLocation>
</comment>
<keyword evidence="5" id="KW-0808">Transferase</keyword>
<protein>
    <recommendedName>
        <fullName evidence="4">RING-type E3 ubiquitin transferase</fullName>
        <ecNumber evidence="4">2.3.2.27</ecNumber>
    </recommendedName>
</protein>
<evidence type="ECO:0000256" key="1">
    <source>
        <dbReference type="ARBA" id="ARBA00000900"/>
    </source>
</evidence>